<gene>
    <name evidence="2" type="ORF">QX249_09760</name>
</gene>
<dbReference type="EMBL" id="JAUHGG010000003">
    <property type="protein sequence ID" value="MDS1820942.1"/>
    <property type="molecule type" value="Genomic_DNA"/>
</dbReference>
<dbReference type="Gene3D" id="3.40.50.300">
    <property type="entry name" value="P-loop containing nucleotide triphosphate hydrolases"/>
    <property type="match status" value="1"/>
</dbReference>
<dbReference type="PANTHER" id="PTHR30153:SF2">
    <property type="entry name" value="REPLICATIVE DNA HELICASE"/>
    <property type="match status" value="1"/>
</dbReference>
<dbReference type="PROSITE" id="PS51199">
    <property type="entry name" value="SF4_HELICASE"/>
    <property type="match status" value="1"/>
</dbReference>
<dbReference type="SUPFAM" id="SSF52540">
    <property type="entry name" value="P-loop containing nucleoside triphosphate hydrolases"/>
    <property type="match status" value="1"/>
</dbReference>
<dbReference type="InterPro" id="IPR027417">
    <property type="entry name" value="P-loop_NTPase"/>
</dbReference>
<keyword evidence="2" id="KW-0067">ATP-binding</keyword>
<dbReference type="Proteomes" id="UP001253193">
    <property type="component" value="Unassembled WGS sequence"/>
</dbReference>
<organism evidence="2 3">
    <name type="scientific">Vibrio parahaemolyticus</name>
    <dbReference type="NCBI Taxonomy" id="670"/>
    <lineage>
        <taxon>Bacteria</taxon>
        <taxon>Pseudomonadati</taxon>
        <taxon>Pseudomonadota</taxon>
        <taxon>Gammaproteobacteria</taxon>
        <taxon>Vibrionales</taxon>
        <taxon>Vibrionaceae</taxon>
        <taxon>Vibrio</taxon>
    </lineage>
</organism>
<dbReference type="GO" id="GO:0005524">
    <property type="term" value="F:ATP binding"/>
    <property type="evidence" value="ECO:0007669"/>
    <property type="project" value="InterPro"/>
</dbReference>
<sequence length="452" mass="50709">MSTDENKYNLESDRRNCERIISAYAVRFPHLIERIPLDRFKNESLKIICKQVKTLYKQDEEEISLDTIQSYAVPRLTTTNFTEEQCRSAIEELYNVAQKLENEKNLAGHLSKLKEIETKESLLSMSVTITDRVKSGDEVRKICAIGNELIELGNRVKDSHKSVTVGDAFESLMTTIIKAREEESDVGVPYPIECMARNLGTLYPSDLVVVAARPAVGKTALGLNLCRYSDAAFGFISSEMAKEQLAMRFVAMDSGIPANKIRDAKNLSEAEVQTISECWTRHKGRKLLIEEKGGINIGEIEEIAESWVNMHGIKVLIVDYAQRINSDRNHNSESEKIGHVTKRLKELAKRLGICVVLLAQINRDSVKGDRKPQTHDIKGSGDIEQEADVIILMHKPSMGTAEANGRCIIEMIVDKNRHGKVGLLVTEYVADRVTFTDPSGDIVEKYKQQEAA</sequence>
<accession>A0AAW8PYA6</accession>
<dbReference type="GO" id="GO:0006260">
    <property type="term" value="P:DNA replication"/>
    <property type="evidence" value="ECO:0007669"/>
    <property type="project" value="InterPro"/>
</dbReference>
<dbReference type="RefSeq" id="WP_311019726.1">
    <property type="nucleotide sequence ID" value="NZ_JAUHGG010000003.1"/>
</dbReference>
<protein>
    <submittedName>
        <fullName evidence="2">DnaB-like helicase C-terminal domain-containing protein</fullName>
    </submittedName>
</protein>
<evidence type="ECO:0000313" key="2">
    <source>
        <dbReference type="EMBL" id="MDS1820942.1"/>
    </source>
</evidence>
<dbReference type="Pfam" id="PF03796">
    <property type="entry name" value="DnaB_C"/>
    <property type="match status" value="1"/>
</dbReference>
<evidence type="ECO:0000313" key="3">
    <source>
        <dbReference type="Proteomes" id="UP001253193"/>
    </source>
</evidence>
<evidence type="ECO:0000259" key="1">
    <source>
        <dbReference type="PROSITE" id="PS51199"/>
    </source>
</evidence>
<reference evidence="2" key="1">
    <citation type="submission" date="2023-06" db="EMBL/GenBank/DDBJ databases">
        <title>Genomic Diversity of Vibrio spp. and Metagenomic Analysis of Pathogens in Florida Gulf Coastal Waters Following Hurricane Ian.</title>
        <authorList>
            <person name="Brumfield K.D."/>
        </authorList>
    </citation>
    <scope>NUCLEOTIDE SEQUENCE</scope>
    <source>
        <strain evidence="2">WBS2B-138</strain>
    </source>
</reference>
<dbReference type="PANTHER" id="PTHR30153">
    <property type="entry name" value="REPLICATIVE DNA HELICASE DNAB"/>
    <property type="match status" value="1"/>
</dbReference>
<keyword evidence="2" id="KW-0547">Nucleotide-binding</keyword>
<dbReference type="AlphaFoldDB" id="A0AAW8PYA6"/>
<comment type="caution">
    <text evidence="2">The sequence shown here is derived from an EMBL/GenBank/DDBJ whole genome shotgun (WGS) entry which is preliminary data.</text>
</comment>
<feature type="domain" description="SF4 helicase" evidence="1">
    <location>
        <begin position="181"/>
        <end position="442"/>
    </location>
</feature>
<proteinExistence type="predicted"/>
<name>A0AAW8PYA6_VIBPH</name>
<dbReference type="GO" id="GO:0005829">
    <property type="term" value="C:cytosol"/>
    <property type="evidence" value="ECO:0007669"/>
    <property type="project" value="TreeGrafter"/>
</dbReference>
<keyword evidence="2" id="KW-0378">Hydrolase</keyword>
<dbReference type="InterPro" id="IPR007694">
    <property type="entry name" value="DNA_helicase_DnaB-like_C"/>
</dbReference>
<keyword evidence="2" id="KW-0347">Helicase</keyword>
<dbReference type="GO" id="GO:0003678">
    <property type="term" value="F:DNA helicase activity"/>
    <property type="evidence" value="ECO:0007669"/>
    <property type="project" value="InterPro"/>
</dbReference>